<dbReference type="AlphaFoldDB" id="A0A482VFH3"/>
<keyword evidence="4" id="KW-1185">Reference proteome</keyword>
<feature type="compositionally biased region" description="Basic and acidic residues" evidence="1">
    <location>
        <begin position="602"/>
        <end position="611"/>
    </location>
</feature>
<dbReference type="STRING" id="1661398.A0A482VFH3"/>
<feature type="region of interest" description="Disordered" evidence="1">
    <location>
        <begin position="320"/>
        <end position="344"/>
    </location>
</feature>
<dbReference type="GO" id="GO:0006397">
    <property type="term" value="P:mRNA processing"/>
    <property type="evidence" value="ECO:0007669"/>
    <property type="project" value="InterPro"/>
</dbReference>
<feature type="compositionally biased region" description="Basic and acidic residues" evidence="1">
    <location>
        <begin position="372"/>
        <end position="390"/>
    </location>
</feature>
<feature type="region of interest" description="Disordered" evidence="1">
    <location>
        <begin position="69"/>
        <end position="96"/>
    </location>
</feature>
<dbReference type="OrthoDB" id="20507at2759"/>
<accession>A0A482VFH3</accession>
<evidence type="ECO:0000313" key="3">
    <source>
        <dbReference type="EMBL" id="RZB94412.1"/>
    </source>
</evidence>
<name>A0A482VFH3_ASBVE</name>
<dbReference type="GO" id="GO:0005634">
    <property type="term" value="C:nucleus"/>
    <property type="evidence" value="ECO:0007669"/>
    <property type="project" value="TreeGrafter"/>
</dbReference>
<organism evidence="3 4">
    <name type="scientific">Asbolus verrucosus</name>
    <name type="common">Desert ironclad beetle</name>
    <dbReference type="NCBI Taxonomy" id="1661398"/>
    <lineage>
        <taxon>Eukaryota</taxon>
        <taxon>Metazoa</taxon>
        <taxon>Ecdysozoa</taxon>
        <taxon>Arthropoda</taxon>
        <taxon>Hexapoda</taxon>
        <taxon>Insecta</taxon>
        <taxon>Pterygota</taxon>
        <taxon>Neoptera</taxon>
        <taxon>Endopterygota</taxon>
        <taxon>Coleoptera</taxon>
        <taxon>Polyphaga</taxon>
        <taxon>Cucujiformia</taxon>
        <taxon>Tenebrionidae</taxon>
        <taxon>Pimeliinae</taxon>
        <taxon>Asbolus</taxon>
    </lineage>
</organism>
<feature type="region of interest" description="Disordered" evidence="1">
    <location>
        <begin position="693"/>
        <end position="716"/>
    </location>
</feature>
<feature type="region of interest" description="Disordered" evidence="1">
    <location>
        <begin position="514"/>
        <end position="574"/>
    </location>
</feature>
<feature type="non-terminal residue" evidence="3">
    <location>
        <position position="716"/>
    </location>
</feature>
<evidence type="ECO:0000313" key="4">
    <source>
        <dbReference type="Proteomes" id="UP000292052"/>
    </source>
</evidence>
<feature type="compositionally biased region" description="Basic and acidic residues" evidence="1">
    <location>
        <begin position="556"/>
        <end position="574"/>
    </location>
</feature>
<evidence type="ECO:0000256" key="1">
    <source>
        <dbReference type="SAM" id="MobiDB-lite"/>
    </source>
</evidence>
<comment type="caution">
    <text evidence="3">The sequence shown here is derived from an EMBL/GenBank/DDBJ whole genome shotgun (WGS) entry which is preliminary data.</text>
</comment>
<feature type="region of interest" description="Disordered" evidence="1">
    <location>
        <begin position="644"/>
        <end position="681"/>
    </location>
</feature>
<dbReference type="Pfam" id="PF07713">
    <property type="entry name" value="DUF1604"/>
    <property type="match status" value="1"/>
</dbReference>
<feature type="compositionally biased region" description="Polar residues" evidence="1">
    <location>
        <begin position="521"/>
        <end position="555"/>
    </location>
</feature>
<gene>
    <name evidence="3" type="ORF">BDFB_002356</name>
</gene>
<proteinExistence type="predicted"/>
<dbReference type="PANTHER" id="PTHR13384:SF19">
    <property type="entry name" value="G PATCH DOMAIN-CONTAINING PROTEIN 1"/>
    <property type="match status" value="1"/>
</dbReference>
<protein>
    <submittedName>
        <fullName evidence="3">G patch domain-containing protein 1</fullName>
    </submittedName>
</protein>
<dbReference type="GO" id="GO:0003723">
    <property type="term" value="F:RNA binding"/>
    <property type="evidence" value="ECO:0007669"/>
    <property type="project" value="TreeGrafter"/>
</dbReference>
<sequence>MSDSEEENYCFFGRPLEPYDEDTFPKKKPISVEDQIATDAQGRRRFHGAFTGGFSAGFFNTVGSLEGWTPSEFKSTRQDKARNKTQKPEDFMDDEDIGEFGIAPQTVRATSDYSTSKKRKRQVFSDGPIPGEPVLHSLLTSGNETIGYLLLKNIGLKDKANVQEPEQSSEDKVYGCEMPKTYEISRNDDIYQYVIPDIYKEFLQKPKSNTFGLGYEGLDKTHINLFKSSNLVIKERNKKKVSISGQAFGVGAFEDDDEDIYVKDDMTKYDFELTSEKKSKKDTLTKNDQTVFDDFILAKNILALKEIFLPPTIPHSFTGKHKVKRSRFEPLPAETETPERKNMNPEIRAKYLGEETKTPEVVCSTPVNNRAENNKEGSIKSEPTPNKDNEENLPTSTKKKSFDLFSLSSSSLVFDRFVSASMPEDPSNILEPVKPSETTHGTQEMRDAARMKMFGPLTRIASDWQPCSLLCKRFNVPEPHFDELNASRNKKRTKNLIFEYEKFSDVSVDLKPGLSMKDPNTETTESVENDFNNVTQSNTEDSNTSTKMNTPTPNKEITETKENPAEEPPKDITDKIDVNKNIDLFKAVFLSSSESEGEEEDERNKTDKSAEMKTSILSDSLLPKIKPIKEGILSNMDFSIFEKSADSTKEKSTKDDELNNDSQLVHENNEPSYGPTLPEKLLSSTCATSDGSFAQYGDCDDIDEWVEKPKDKRNKN</sequence>
<dbReference type="PANTHER" id="PTHR13384">
    <property type="entry name" value="G PATCH DOMAIN-CONTAINING PROTEIN 1"/>
    <property type="match status" value="1"/>
</dbReference>
<feature type="domain" description="G patch" evidence="2">
    <location>
        <begin position="31"/>
        <end position="113"/>
    </location>
</feature>
<feature type="region of interest" description="Disordered" evidence="1">
    <location>
        <begin position="359"/>
        <end position="397"/>
    </location>
</feature>
<feature type="region of interest" description="Disordered" evidence="1">
    <location>
        <begin position="591"/>
        <end position="615"/>
    </location>
</feature>
<evidence type="ECO:0000259" key="2">
    <source>
        <dbReference type="Pfam" id="PF07713"/>
    </source>
</evidence>
<feature type="compositionally biased region" description="Basic and acidic residues" evidence="1">
    <location>
        <begin position="644"/>
        <end position="657"/>
    </location>
</feature>
<dbReference type="EMBL" id="QDEB01106641">
    <property type="protein sequence ID" value="RZB94412.1"/>
    <property type="molecule type" value="Genomic_DNA"/>
</dbReference>
<dbReference type="InterPro" id="IPR011666">
    <property type="entry name" value="DUF1604"/>
</dbReference>
<reference evidence="3 4" key="1">
    <citation type="submission" date="2017-03" db="EMBL/GenBank/DDBJ databases">
        <title>Genome of the blue death feigning beetle - Asbolus verrucosus.</title>
        <authorList>
            <person name="Rider S.D."/>
        </authorList>
    </citation>
    <scope>NUCLEOTIDE SEQUENCE [LARGE SCALE GENOMIC DNA]</scope>
    <source>
        <strain evidence="3">Butters</strain>
        <tissue evidence="3">Head and leg muscle</tissue>
    </source>
</reference>
<feature type="compositionally biased region" description="Basic and acidic residues" evidence="1">
    <location>
        <begin position="74"/>
        <end position="90"/>
    </location>
</feature>
<dbReference type="Proteomes" id="UP000292052">
    <property type="component" value="Unassembled WGS sequence"/>
</dbReference>